<dbReference type="Pfam" id="PF17207">
    <property type="entry name" value="MCM_OB"/>
    <property type="match status" value="1"/>
</dbReference>
<keyword evidence="3 11" id="KW-0235">DNA replication</keyword>
<evidence type="ECO:0000256" key="2">
    <source>
        <dbReference type="ARBA" id="ARBA00008010"/>
    </source>
</evidence>
<feature type="region of interest" description="Disordered" evidence="12">
    <location>
        <begin position="661"/>
        <end position="769"/>
    </location>
</feature>
<dbReference type="InterPro" id="IPR027925">
    <property type="entry name" value="MCM_N"/>
</dbReference>
<dbReference type="Gene3D" id="2.40.50.140">
    <property type="entry name" value="Nucleic acid-binding proteins"/>
    <property type="match status" value="1"/>
</dbReference>
<evidence type="ECO:0000256" key="7">
    <source>
        <dbReference type="ARBA" id="ARBA00022840"/>
    </source>
</evidence>
<dbReference type="SUPFAM" id="SSF50249">
    <property type="entry name" value="Nucleic acid-binding proteins"/>
    <property type="match status" value="1"/>
</dbReference>
<evidence type="ECO:0000259" key="13">
    <source>
        <dbReference type="PROSITE" id="PS50051"/>
    </source>
</evidence>
<reference evidence="14" key="1">
    <citation type="submission" date="2021-11" db="EMBL/GenBank/DDBJ databases">
        <authorList>
            <person name="Herlambang A."/>
            <person name="Guo Y."/>
            <person name="Takashima Y."/>
            <person name="Nishizawa T."/>
        </authorList>
    </citation>
    <scope>NUCLEOTIDE SEQUENCE</scope>
    <source>
        <strain evidence="14">E1425</strain>
    </source>
</reference>
<reference evidence="14" key="2">
    <citation type="journal article" date="2022" name="Microbiol. Resour. Announc.">
        <title>Whole-Genome Sequence of Entomortierella parvispora E1425, a Mucoromycotan Fungus Associated with Burkholderiaceae-Related Endosymbiotic Bacteria.</title>
        <authorList>
            <person name="Herlambang A."/>
            <person name="Guo Y."/>
            <person name="Takashima Y."/>
            <person name="Narisawa K."/>
            <person name="Ohta H."/>
            <person name="Nishizawa T."/>
        </authorList>
    </citation>
    <scope>NUCLEOTIDE SEQUENCE</scope>
    <source>
        <strain evidence="14">E1425</strain>
    </source>
</reference>
<dbReference type="PROSITE" id="PS00847">
    <property type="entry name" value="MCM_1"/>
    <property type="match status" value="1"/>
</dbReference>
<dbReference type="InterPro" id="IPR018525">
    <property type="entry name" value="MCM_CS"/>
</dbReference>
<dbReference type="EMBL" id="BQFW01000006">
    <property type="protein sequence ID" value="GJJ72166.1"/>
    <property type="molecule type" value="Genomic_DNA"/>
</dbReference>
<proteinExistence type="inferred from homology"/>
<evidence type="ECO:0000256" key="12">
    <source>
        <dbReference type="SAM" id="MobiDB-lite"/>
    </source>
</evidence>
<dbReference type="InterPro" id="IPR033762">
    <property type="entry name" value="MCM_OB"/>
</dbReference>
<keyword evidence="15" id="KW-1185">Reference proteome</keyword>
<dbReference type="PROSITE" id="PS50051">
    <property type="entry name" value="MCM_2"/>
    <property type="match status" value="1"/>
</dbReference>
<dbReference type="OrthoDB" id="1882346at2759"/>
<dbReference type="GO" id="GO:0017116">
    <property type="term" value="F:single-stranded DNA helicase activity"/>
    <property type="evidence" value="ECO:0007669"/>
    <property type="project" value="TreeGrafter"/>
</dbReference>
<evidence type="ECO:0000256" key="1">
    <source>
        <dbReference type="ARBA" id="ARBA00004123"/>
    </source>
</evidence>
<dbReference type="PANTHER" id="PTHR11630:SF46">
    <property type="entry name" value="DNA REPLICATION LICENSING FACTOR MCM3-RELATED"/>
    <property type="match status" value="1"/>
</dbReference>
<dbReference type="GO" id="GO:0031261">
    <property type="term" value="C:DNA replication preinitiation complex"/>
    <property type="evidence" value="ECO:0007669"/>
    <property type="project" value="UniProtKB-ARBA"/>
</dbReference>
<organism evidence="14 15">
    <name type="scientific">Entomortierella parvispora</name>
    <dbReference type="NCBI Taxonomy" id="205924"/>
    <lineage>
        <taxon>Eukaryota</taxon>
        <taxon>Fungi</taxon>
        <taxon>Fungi incertae sedis</taxon>
        <taxon>Mucoromycota</taxon>
        <taxon>Mortierellomycotina</taxon>
        <taxon>Mortierellomycetes</taxon>
        <taxon>Mortierellales</taxon>
        <taxon>Mortierellaceae</taxon>
        <taxon>Entomortierella</taxon>
    </lineage>
</organism>
<dbReference type="GO" id="GO:0003697">
    <property type="term" value="F:single-stranded DNA binding"/>
    <property type="evidence" value="ECO:0007669"/>
    <property type="project" value="TreeGrafter"/>
</dbReference>
<dbReference type="Pfam" id="PF14551">
    <property type="entry name" value="MCM_N"/>
    <property type="match status" value="1"/>
</dbReference>
<dbReference type="SMART" id="SM00350">
    <property type="entry name" value="MCM"/>
    <property type="match status" value="1"/>
</dbReference>
<dbReference type="InterPro" id="IPR012340">
    <property type="entry name" value="NA-bd_OB-fold"/>
</dbReference>
<evidence type="ECO:0000313" key="15">
    <source>
        <dbReference type="Proteomes" id="UP000827284"/>
    </source>
</evidence>
<dbReference type="GO" id="GO:0005524">
    <property type="term" value="F:ATP binding"/>
    <property type="evidence" value="ECO:0007669"/>
    <property type="project" value="UniProtKB-UniRule"/>
</dbReference>
<keyword evidence="7 10" id="KW-0067">ATP-binding</keyword>
<dbReference type="EC" id="3.6.4.12" evidence="11"/>
<dbReference type="Pfam" id="PF23191">
    <property type="entry name" value="WHD_MCM3_C"/>
    <property type="match status" value="1"/>
</dbReference>
<dbReference type="InterPro" id="IPR056575">
    <property type="entry name" value="WH_MCM3_C"/>
</dbReference>
<dbReference type="GO" id="GO:0016787">
    <property type="term" value="F:hydrolase activity"/>
    <property type="evidence" value="ECO:0007669"/>
    <property type="project" value="UniProtKB-KW"/>
</dbReference>
<dbReference type="Proteomes" id="UP000827284">
    <property type="component" value="Unassembled WGS sequence"/>
</dbReference>
<dbReference type="GO" id="GO:0000727">
    <property type="term" value="P:double-strand break repair via break-induced replication"/>
    <property type="evidence" value="ECO:0007669"/>
    <property type="project" value="TreeGrafter"/>
</dbReference>
<protein>
    <recommendedName>
        <fullName evidence="11">DNA replication licensing factor MCM3</fullName>
        <ecNumber evidence="11">3.6.4.12</ecNumber>
    </recommendedName>
</protein>
<evidence type="ECO:0000256" key="5">
    <source>
        <dbReference type="ARBA" id="ARBA00022801"/>
    </source>
</evidence>
<dbReference type="GO" id="GO:0005656">
    <property type="term" value="C:nuclear pre-replicative complex"/>
    <property type="evidence" value="ECO:0007669"/>
    <property type="project" value="UniProtKB-ARBA"/>
</dbReference>
<keyword evidence="9 11" id="KW-0539">Nucleus</keyword>
<dbReference type="GO" id="GO:0006279">
    <property type="term" value="P:premeiotic DNA replication"/>
    <property type="evidence" value="ECO:0007669"/>
    <property type="project" value="UniProtKB-ARBA"/>
</dbReference>
<keyword evidence="4 10" id="KW-0547">Nucleotide-binding</keyword>
<keyword evidence="8 10" id="KW-0238">DNA-binding</keyword>
<comment type="function">
    <text evidence="11">Acts as component of the MCM2-7 complex (MCM complex) which is the replicative helicase essential for 'once per cell cycle' DNA replication initiation and elongation in eukaryotic cells. The active ATPase sites in the MCM2-7 ring are formed through the interaction surfaces of two neighboring subunits such that a critical structure of a conserved arginine finger motif is provided in trans relative to the ATP-binding site of the Walker A box of the adjacent subunit. The six ATPase active sites, however, are likely to contribute differentially to the complex helicase activity.</text>
</comment>
<dbReference type="Gene3D" id="3.30.1640.10">
    <property type="entry name" value="mini-chromosome maintenance (MCM) complex, chain A, domain 1"/>
    <property type="match status" value="1"/>
</dbReference>
<dbReference type="Gene3D" id="3.40.50.300">
    <property type="entry name" value="P-loop containing nucleotide triphosphate hydrolases"/>
    <property type="match status" value="1"/>
</dbReference>
<gene>
    <name evidence="14" type="ORF">EMPS_04523</name>
</gene>
<feature type="compositionally biased region" description="Acidic residues" evidence="12">
    <location>
        <begin position="721"/>
        <end position="735"/>
    </location>
</feature>
<dbReference type="AlphaFoldDB" id="A0A9P3H8S6"/>
<feature type="domain" description="MCM C-terminal AAA(+) ATPase" evidence="13">
    <location>
        <begin position="298"/>
        <end position="504"/>
    </location>
</feature>
<dbReference type="SMART" id="SM00382">
    <property type="entry name" value="AAA"/>
    <property type="match status" value="1"/>
</dbReference>
<feature type="compositionally biased region" description="Polar residues" evidence="12">
    <location>
        <begin position="692"/>
        <end position="709"/>
    </location>
</feature>
<feature type="compositionally biased region" description="Low complexity" evidence="12">
    <location>
        <begin position="745"/>
        <end position="761"/>
    </location>
</feature>
<evidence type="ECO:0000256" key="10">
    <source>
        <dbReference type="RuleBase" id="RU004070"/>
    </source>
</evidence>
<dbReference type="GO" id="GO:1902975">
    <property type="term" value="P:mitotic DNA replication initiation"/>
    <property type="evidence" value="ECO:0007669"/>
    <property type="project" value="TreeGrafter"/>
</dbReference>
<dbReference type="GO" id="GO:0043596">
    <property type="term" value="C:nuclear replication fork"/>
    <property type="evidence" value="ECO:0007669"/>
    <property type="project" value="UniProtKB-ARBA"/>
</dbReference>
<evidence type="ECO:0000256" key="9">
    <source>
        <dbReference type="ARBA" id="ARBA00023242"/>
    </source>
</evidence>
<comment type="subcellular location">
    <subcellularLocation>
        <location evidence="1 11">Nucleus</location>
    </subcellularLocation>
</comment>
<name>A0A9P3H8S6_9FUNG</name>
<dbReference type="InterPro" id="IPR008046">
    <property type="entry name" value="Mcm3"/>
</dbReference>
<comment type="subunit">
    <text evidence="11">Component of the MCM2-7 complex.</text>
</comment>
<dbReference type="InterPro" id="IPR041562">
    <property type="entry name" value="MCM_lid"/>
</dbReference>
<dbReference type="PANTHER" id="PTHR11630">
    <property type="entry name" value="DNA REPLICATION LICENSING FACTOR MCM FAMILY MEMBER"/>
    <property type="match status" value="1"/>
</dbReference>
<comment type="catalytic activity">
    <reaction evidence="11">
        <text>ATP + H2O = ADP + phosphate + H(+)</text>
        <dbReference type="Rhea" id="RHEA:13065"/>
        <dbReference type="ChEBI" id="CHEBI:15377"/>
        <dbReference type="ChEBI" id="CHEBI:15378"/>
        <dbReference type="ChEBI" id="CHEBI:30616"/>
        <dbReference type="ChEBI" id="CHEBI:43474"/>
        <dbReference type="ChEBI" id="CHEBI:456216"/>
        <dbReference type="EC" id="3.6.4.12"/>
    </reaction>
</comment>
<feature type="compositionally biased region" description="Acidic residues" evidence="12">
    <location>
        <begin position="678"/>
        <end position="689"/>
    </location>
</feature>
<evidence type="ECO:0000256" key="3">
    <source>
        <dbReference type="ARBA" id="ARBA00022705"/>
    </source>
</evidence>
<evidence type="ECO:0000256" key="6">
    <source>
        <dbReference type="ARBA" id="ARBA00022806"/>
    </source>
</evidence>
<evidence type="ECO:0000256" key="8">
    <source>
        <dbReference type="ARBA" id="ARBA00023125"/>
    </source>
</evidence>
<dbReference type="InterPro" id="IPR031327">
    <property type="entry name" value="MCM"/>
</dbReference>
<dbReference type="PRINTS" id="PR01659">
    <property type="entry name" value="MCMPROTEIN3"/>
</dbReference>
<evidence type="ECO:0000313" key="14">
    <source>
        <dbReference type="EMBL" id="GJJ72166.1"/>
    </source>
</evidence>
<comment type="caution">
    <text evidence="14">The sequence shown here is derived from an EMBL/GenBank/DDBJ whole genome shotgun (WGS) entry which is preliminary data.</text>
</comment>
<comment type="similarity">
    <text evidence="2 10">Belongs to the MCM family.</text>
</comment>
<dbReference type="Pfam" id="PF17855">
    <property type="entry name" value="MCM_lid"/>
    <property type="match status" value="1"/>
</dbReference>
<accession>A0A9P3H8S6</accession>
<keyword evidence="6 11" id="KW-0347">Helicase</keyword>
<dbReference type="SUPFAM" id="SSF52540">
    <property type="entry name" value="P-loop containing nucleoside triphosphate hydrolases"/>
    <property type="match status" value="1"/>
</dbReference>
<dbReference type="Pfam" id="PF00493">
    <property type="entry name" value="MCM"/>
    <property type="match status" value="1"/>
</dbReference>
<dbReference type="GO" id="GO:0006271">
    <property type="term" value="P:DNA strand elongation involved in DNA replication"/>
    <property type="evidence" value="ECO:0007669"/>
    <property type="project" value="TreeGrafter"/>
</dbReference>
<dbReference type="PRINTS" id="PR01657">
    <property type="entry name" value="MCMFAMILY"/>
</dbReference>
<keyword evidence="5 11" id="KW-0378">Hydrolase</keyword>
<evidence type="ECO:0000256" key="11">
    <source>
        <dbReference type="RuleBase" id="RU368061"/>
    </source>
</evidence>
<sequence>MAAAILSEVSKERETHFINFLDSDHGNNEYKNEIRNMLASGTKRLVVSLDRLRDHNSEETTNLMSSPMEYIPAFTKGLLQVANTIQPTQEWEEERVMYLGFKGSFGDHHVNPRTLRAKHLGKLVCLEGIVTRCGLVRPKVIESMHYCPKTEIFHQKKYVDGTMMTNDMVTGAAYLQTDDDGNPLETEFGLSTYRDHQSISIQEMPERAPAGQLPRSIDVLLDDDLVDKVKPGDRIQVVGVYRTLGGRDAKSTSSTFKTVILANYITTFAGKAGNGIAQPTITDTDIENIKKVAKRKKAFEMLSNSLAPSIYGHEYIKKAVFLMLLGGMEKNLANGTHIRGDINILMVGDPSTAKSQILRFVLNTAPLAIATTGRGSSGVGLTAAVTTDKETGERKLEAGAMVLADRGIVCIDEFDKMSDVDRVAIHEVMEQQTVTIAKAGIHTSLNARCSVIAAANPIYGQYDEAIPAHRNIALPDSLLSRFDLLFVVTDKPNDIRDRQISEHILRMHRYVPAGVEEGAPIPDVATQNLDVGADEEVVKDTPVFEKYNELIHGGIQSKKQQQSILSMAFLKKYIHYAKSRIRPVLSQAAADAIATAYTDIRNKALEDSQKVAPATARTLETMIRIATAHAKARLSNIVKEEDALAAIHILQFALFKEAPKKKSRSKRARLDHSMNGESDSDDSDDDDETDPKQSTNNQRRSSAQASINKGKNPVRHAAQAEDVEMMDVDEEEEEALTATRRASRRQPGSSTQGSTSSSLRPYVPGGEVHPSRQELFQNKTGQSIMNVDEGIEFEELLAAVNKDLPIEQLFGPSEATAILNKMDTDNKVMFSGGVIYKI</sequence>
<dbReference type="InterPro" id="IPR001208">
    <property type="entry name" value="MCM_dom"/>
</dbReference>
<dbReference type="InterPro" id="IPR027417">
    <property type="entry name" value="P-loop_NTPase"/>
</dbReference>
<dbReference type="Gene3D" id="2.20.28.10">
    <property type="match status" value="1"/>
</dbReference>
<dbReference type="GO" id="GO:0042555">
    <property type="term" value="C:MCM complex"/>
    <property type="evidence" value="ECO:0007669"/>
    <property type="project" value="UniProtKB-UniRule"/>
</dbReference>
<dbReference type="InterPro" id="IPR003593">
    <property type="entry name" value="AAA+_ATPase"/>
</dbReference>
<evidence type="ECO:0000256" key="4">
    <source>
        <dbReference type="ARBA" id="ARBA00022741"/>
    </source>
</evidence>